<dbReference type="AlphaFoldDB" id="A0A560FZ99"/>
<dbReference type="EMBL" id="VITO01000007">
    <property type="protein sequence ID" value="TWB26965.1"/>
    <property type="molecule type" value="Genomic_DNA"/>
</dbReference>
<accession>A0A560FZ99</accession>
<feature type="transmembrane region" description="Helical" evidence="2">
    <location>
        <begin position="38"/>
        <end position="56"/>
    </location>
</feature>
<gene>
    <name evidence="3" type="ORF">FBZ88_107132</name>
</gene>
<keyword evidence="2" id="KW-0812">Transmembrane</keyword>
<feature type="region of interest" description="Disordered" evidence="1">
    <location>
        <begin position="162"/>
        <end position="183"/>
    </location>
</feature>
<keyword evidence="2" id="KW-1133">Transmembrane helix</keyword>
<evidence type="ECO:0000256" key="2">
    <source>
        <dbReference type="SAM" id="Phobius"/>
    </source>
</evidence>
<sequence length="183" mass="18782">MFLLRDQRVAMLLKTVLLPLTAAGFGAAAGLWDLTSASLDGTLVMLAIAGFLLSVAAPRQWGVWVLVIGVGVLLAHVVTPARPGMLFDLTVVSGLVAAAVSLLPAAVGAVAALAVLWVLRPNRPVRVYAAPLAQPAKTTLVQRGAQAAQRAADHMGRLNGGRLNGGRFNGGALPGQPTLDVGD</sequence>
<feature type="transmembrane region" description="Helical" evidence="2">
    <location>
        <begin position="91"/>
        <end position="119"/>
    </location>
</feature>
<evidence type="ECO:0000313" key="4">
    <source>
        <dbReference type="Proteomes" id="UP000316545"/>
    </source>
</evidence>
<feature type="transmembrane region" description="Helical" evidence="2">
    <location>
        <begin position="61"/>
        <end position="79"/>
    </location>
</feature>
<keyword evidence="4" id="KW-1185">Reference proteome</keyword>
<protein>
    <submittedName>
        <fullName evidence="3">Uncharacterized protein</fullName>
    </submittedName>
</protein>
<name>A0A560FZ99_9PROT</name>
<dbReference type="Proteomes" id="UP000316545">
    <property type="component" value="Unassembled WGS sequence"/>
</dbReference>
<feature type="transmembrane region" description="Helical" evidence="2">
    <location>
        <begin position="12"/>
        <end position="32"/>
    </location>
</feature>
<proteinExistence type="predicted"/>
<reference evidence="3 4" key="1">
    <citation type="submission" date="2019-06" db="EMBL/GenBank/DDBJ databases">
        <title>Genomic Encyclopedia of Type Strains, Phase IV (KMG-V): Genome sequencing to study the core and pangenomes of soil and plant-associated prokaryotes.</title>
        <authorList>
            <person name="Whitman W."/>
        </authorList>
    </citation>
    <scope>NUCLEOTIDE SEQUENCE [LARGE SCALE GENOMIC DNA]</scope>
    <source>
        <strain evidence="3 4">BR 11865</strain>
    </source>
</reference>
<evidence type="ECO:0000256" key="1">
    <source>
        <dbReference type="SAM" id="MobiDB-lite"/>
    </source>
</evidence>
<organism evidence="3 4">
    <name type="scientific">Nitrospirillum amazonense</name>
    <dbReference type="NCBI Taxonomy" id="28077"/>
    <lineage>
        <taxon>Bacteria</taxon>
        <taxon>Pseudomonadati</taxon>
        <taxon>Pseudomonadota</taxon>
        <taxon>Alphaproteobacteria</taxon>
        <taxon>Rhodospirillales</taxon>
        <taxon>Azospirillaceae</taxon>
        <taxon>Nitrospirillum</taxon>
    </lineage>
</organism>
<feature type="compositionally biased region" description="Gly residues" evidence="1">
    <location>
        <begin position="162"/>
        <end position="173"/>
    </location>
</feature>
<evidence type="ECO:0000313" key="3">
    <source>
        <dbReference type="EMBL" id="TWB26965.1"/>
    </source>
</evidence>
<keyword evidence="2" id="KW-0472">Membrane</keyword>
<comment type="caution">
    <text evidence="3">The sequence shown here is derived from an EMBL/GenBank/DDBJ whole genome shotgun (WGS) entry which is preliminary data.</text>
</comment>